<feature type="transmembrane region" description="Helical" evidence="1">
    <location>
        <begin position="175"/>
        <end position="193"/>
    </location>
</feature>
<reference evidence="2 3" key="1">
    <citation type="submission" date="2016-10" db="EMBL/GenBank/DDBJ databases">
        <title>The genome of Paramicrosporidium saccamoebae is the missing link in understanding Cryptomycota and Microsporidia evolution.</title>
        <authorList>
            <person name="Quandt C.A."/>
            <person name="Beaudet D."/>
            <person name="Corsaro D."/>
            <person name="Michel R."/>
            <person name="Corradi N."/>
            <person name="James T."/>
        </authorList>
    </citation>
    <scope>NUCLEOTIDE SEQUENCE [LARGE SCALE GENOMIC DNA]</scope>
    <source>
        <strain evidence="2 3">KSL3</strain>
    </source>
</reference>
<organism evidence="2 3">
    <name type="scientific">Paramicrosporidium saccamoebae</name>
    <dbReference type="NCBI Taxonomy" id="1246581"/>
    <lineage>
        <taxon>Eukaryota</taxon>
        <taxon>Fungi</taxon>
        <taxon>Fungi incertae sedis</taxon>
        <taxon>Cryptomycota</taxon>
        <taxon>Cryptomycota incertae sedis</taxon>
        <taxon>Paramicrosporidium</taxon>
    </lineage>
</organism>
<evidence type="ECO:0000313" key="2">
    <source>
        <dbReference type="EMBL" id="PJF19632.1"/>
    </source>
</evidence>
<accession>A0A2H9TPH3</accession>
<feature type="transmembrane region" description="Helical" evidence="1">
    <location>
        <begin position="213"/>
        <end position="231"/>
    </location>
</feature>
<gene>
    <name evidence="2" type="ORF">PSACC_00546</name>
</gene>
<sequence>MMPYMSYIPVLGQAVINLSQWTIQDWPVLAILHATFAAWNFRKNADLAKLSPLEALLATWILSFGGTTISFLPLAMYYLPGDFLFKGLEISSPITYPVLALADLVSKTISITTNGVDAVRFHSSGRLGLQNSAFAAIFCGFISGCGGGVLGNLVELNKGSSWTLKTPSQIHSPNASLLMSLFGACIYWSTTYLNKIYPSTIDIHLDRTASIGLTFLSIASIWLFSSFSNATKSNVNKAKPRVRKAGRKIE</sequence>
<dbReference type="EMBL" id="MTSL01000050">
    <property type="protein sequence ID" value="PJF19632.1"/>
    <property type="molecule type" value="Genomic_DNA"/>
</dbReference>
<evidence type="ECO:0000313" key="3">
    <source>
        <dbReference type="Proteomes" id="UP000240830"/>
    </source>
</evidence>
<keyword evidence="1" id="KW-0472">Membrane</keyword>
<dbReference type="Proteomes" id="UP000240830">
    <property type="component" value="Unassembled WGS sequence"/>
</dbReference>
<keyword evidence="1" id="KW-1133">Transmembrane helix</keyword>
<keyword evidence="1" id="KW-0812">Transmembrane</keyword>
<feature type="transmembrane region" description="Helical" evidence="1">
    <location>
        <begin position="53"/>
        <end position="79"/>
    </location>
</feature>
<name>A0A2H9TPH3_9FUNG</name>
<keyword evidence="3" id="KW-1185">Reference proteome</keyword>
<feature type="transmembrane region" description="Helical" evidence="1">
    <location>
        <begin position="133"/>
        <end position="154"/>
    </location>
</feature>
<dbReference type="AlphaFoldDB" id="A0A2H9TPH3"/>
<dbReference type="OrthoDB" id="5538529at2759"/>
<protein>
    <submittedName>
        <fullName evidence="2">Uncharacterized protein</fullName>
    </submittedName>
</protein>
<proteinExistence type="predicted"/>
<comment type="caution">
    <text evidence="2">The sequence shown here is derived from an EMBL/GenBank/DDBJ whole genome shotgun (WGS) entry which is preliminary data.</text>
</comment>
<evidence type="ECO:0000256" key="1">
    <source>
        <dbReference type="SAM" id="Phobius"/>
    </source>
</evidence>